<dbReference type="InterPro" id="IPR053151">
    <property type="entry name" value="RNase_H-like"/>
</dbReference>
<dbReference type="Gene3D" id="3.30.420.10">
    <property type="entry name" value="Ribonuclease H-like superfamily/Ribonuclease H"/>
    <property type="match status" value="1"/>
</dbReference>
<organism evidence="2 3">
    <name type="scientific">Lithocarpus litseifolius</name>
    <dbReference type="NCBI Taxonomy" id="425828"/>
    <lineage>
        <taxon>Eukaryota</taxon>
        <taxon>Viridiplantae</taxon>
        <taxon>Streptophyta</taxon>
        <taxon>Embryophyta</taxon>
        <taxon>Tracheophyta</taxon>
        <taxon>Spermatophyta</taxon>
        <taxon>Magnoliopsida</taxon>
        <taxon>eudicotyledons</taxon>
        <taxon>Gunneridae</taxon>
        <taxon>Pentapetalae</taxon>
        <taxon>rosids</taxon>
        <taxon>fabids</taxon>
        <taxon>Fagales</taxon>
        <taxon>Fagaceae</taxon>
        <taxon>Lithocarpus</taxon>
    </lineage>
</organism>
<dbReference type="InterPro" id="IPR036397">
    <property type="entry name" value="RNaseH_sf"/>
</dbReference>
<dbReference type="InterPro" id="IPR002156">
    <property type="entry name" value="RNaseH_domain"/>
</dbReference>
<dbReference type="PANTHER" id="PTHR47723:SF19">
    <property type="entry name" value="POLYNUCLEOTIDYL TRANSFERASE, RIBONUCLEASE H-LIKE SUPERFAMILY PROTEIN"/>
    <property type="match status" value="1"/>
</dbReference>
<dbReference type="GO" id="GO:0003676">
    <property type="term" value="F:nucleic acid binding"/>
    <property type="evidence" value="ECO:0007669"/>
    <property type="project" value="InterPro"/>
</dbReference>
<feature type="domain" description="RNase H type-1" evidence="1">
    <location>
        <begin position="140"/>
        <end position="262"/>
    </location>
</feature>
<reference evidence="2 3" key="1">
    <citation type="submission" date="2024-01" db="EMBL/GenBank/DDBJ databases">
        <title>A telomere-to-telomere, gap-free genome of sweet tea (Lithocarpus litseifolius).</title>
        <authorList>
            <person name="Zhou J."/>
        </authorList>
    </citation>
    <scope>NUCLEOTIDE SEQUENCE [LARGE SCALE GENOMIC DNA]</scope>
    <source>
        <strain evidence="2">Zhou-2022a</strain>
        <tissue evidence="2">Leaf</tissue>
    </source>
</reference>
<dbReference type="InterPro" id="IPR012337">
    <property type="entry name" value="RNaseH-like_sf"/>
</dbReference>
<dbReference type="InterPro" id="IPR044730">
    <property type="entry name" value="RNase_H-like_dom_plant"/>
</dbReference>
<keyword evidence="3" id="KW-1185">Reference proteome</keyword>
<accession>A0AAW2BVR9</accession>
<comment type="caution">
    <text evidence="2">The sequence shown here is derived from an EMBL/GenBank/DDBJ whole genome shotgun (WGS) entry which is preliminary data.</text>
</comment>
<name>A0AAW2BVR9_9ROSI</name>
<dbReference type="Pfam" id="PF13456">
    <property type="entry name" value="RVT_3"/>
    <property type="match status" value="2"/>
</dbReference>
<proteinExistence type="predicted"/>
<protein>
    <recommendedName>
        <fullName evidence="1">RNase H type-1 domain-containing protein</fullName>
    </recommendedName>
</protein>
<gene>
    <name evidence="2" type="ORF">SO802_029802</name>
</gene>
<sequence length="291" mass="31150">MGSCVKKIPVAYSGCEIETMAAAAALSFASEIGIKQAILEGDSLAVIKALREDASSLSPIGLLIDKVKSLANNFDELSNYHTLTLRDKVPSLPLVQIGVFAQDYLRSFKTRVSQASHSTGSGHPSQKHWLPPPPECFKANFDGAMFNESDEAGLGVVIRNSRGQVMVALSEKIKKPPSVVALELLAARRAAVLVSETGFQNSVFEGDSLAVVKSLQGSGIENSAVGHILKDTLSIVSLLQSFSFSHVNRQGNAVAHALAQRARLSFPLQVWMEYVPPDLDAVILADLQPSV</sequence>
<dbReference type="EMBL" id="JAZDWU010000010">
    <property type="protein sequence ID" value="KAK9989563.1"/>
    <property type="molecule type" value="Genomic_DNA"/>
</dbReference>
<feature type="domain" description="RNase H type-1" evidence="1">
    <location>
        <begin position="11"/>
        <end position="81"/>
    </location>
</feature>
<dbReference type="CDD" id="cd06222">
    <property type="entry name" value="RNase_H_like"/>
    <property type="match status" value="1"/>
</dbReference>
<dbReference type="AlphaFoldDB" id="A0AAW2BVR9"/>
<evidence type="ECO:0000259" key="1">
    <source>
        <dbReference type="Pfam" id="PF13456"/>
    </source>
</evidence>
<dbReference type="Proteomes" id="UP001459277">
    <property type="component" value="Unassembled WGS sequence"/>
</dbReference>
<dbReference type="GO" id="GO:0004523">
    <property type="term" value="F:RNA-DNA hybrid ribonuclease activity"/>
    <property type="evidence" value="ECO:0007669"/>
    <property type="project" value="InterPro"/>
</dbReference>
<dbReference type="SUPFAM" id="SSF53098">
    <property type="entry name" value="Ribonuclease H-like"/>
    <property type="match status" value="1"/>
</dbReference>
<dbReference type="PANTHER" id="PTHR47723">
    <property type="entry name" value="OS05G0353850 PROTEIN"/>
    <property type="match status" value="1"/>
</dbReference>
<evidence type="ECO:0000313" key="2">
    <source>
        <dbReference type="EMBL" id="KAK9989563.1"/>
    </source>
</evidence>
<evidence type="ECO:0000313" key="3">
    <source>
        <dbReference type="Proteomes" id="UP001459277"/>
    </source>
</evidence>